<feature type="transmembrane region" description="Helical" evidence="2">
    <location>
        <begin position="162"/>
        <end position="183"/>
    </location>
</feature>
<dbReference type="PANTHER" id="PTHR23409:SF18">
    <property type="entry name" value="RIBONUCLEOSIDE-DIPHOSPHATE REDUCTASE SUBUNIT M2"/>
    <property type="match status" value="1"/>
</dbReference>
<dbReference type="InterPro" id="IPR009078">
    <property type="entry name" value="Ferritin-like_SF"/>
</dbReference>
<name>A0A6C0FCN8_9ZZZZ</name>
<accession>A0A6C0FCN8</accession>
<comment type="similarity">
    <text evidence="1">Belongs to the ribonucleoside diphosphate reductase small chain family.</text>
</comment>
<sequence>MSEIQEEEILKENPNRFTIFPIKYKDLWDFYQQHLACFWTSGDIDFEADREDWDNLNENEKYFILNVLAFFAGSDGIVLENLMGNFAMEVQVPEARAFYAVQGAIETIHSEVYSLLIETYGENTEQKDKLFRAIETMPAVSKKAEWALSYMNPENNSFAQRIVGFAVVEGIFFSGSFCAIFWFKSQNRLVKTLGTSNELISRDEALHCQFAICLYKHLSNKLSQDEIEEIVKPAVTIENEFICDSLKCRLVGMNADLMNQYIQFVADRLVVQLGYNTIYGATNPFPFMENISLDGKTNFFEKRVTEYQLASATIERSEDNIEIMNDF</sequence>
<dbReference type="AlphaFoldDB" id="A0A6C0FCN8"/>
<evidence type="ECO:0000256" key="2">
    <source>
        <dbReference type="SAM" id="Phobius"/>
    </source>
</evidence>
<dbReference type="Pfam" id="PF00268">
    <property type="entry name" value="Ribonuc_red_sm"/>
    <property type="match status" value="1"/>
</dbReference>
<keyword evidence="2" id="KW-0812">Transmembrane</keyword>
<dbReference type="InterPro" id="IPR033909">
    <property type="entry name" value="RNR_small"/>
</dbReference>
<proteinExistence type="inferred from homology"/>
<organism evidence="3">
    <name type="scientific">viral metagenome</name>
    <dbReference type="NCBI Taxonomy" id="1070528"/>
    <lineage>
        <taxon>unclassified sequences</taxon>
        <taxon>metagenomes</taxon>
        <taxon>organismal metagenomes</taxon>
    </lineage>
</organism>
<evidence type="ECO:0000256" key="1">
    <source>
        <dbReference type="ARBA" id="ARBA00009303"/>
    </source>
</evidence>
<keyword evidence="2" id="KW-1133">Transmembrane helix</keyword>
<dbReference type="PANTHER" id="PTHR23409">
    <property type="entry name" value="RIBONUCLEOSIDE-DIPHOSPHATE REDUCTASE SMALL CHAIN"/>
    <property type="match status" value="1"/>
</dbReference>
<evidence type="ECO:0000313" key="3">
    <source>
        <dbReference type="EMBL" id="QHT38393.1"/>
    </source>
</evidence>
<reference evidence="3" key="1">
    <citation type="journal article" date="2020" name="Nature">
        <title>Giant virus diversity and host interactions through global metagenomics.</title>
        <authorList>
            <person name="Schulz F."/>
            <person name="Roux S."/>
            <person name="Paez-Espino D."/>
            <person name="Jungbluth S."/>
            <person name="Walsh D.A."/>
            <person name="Denef V.J."/>
            <person name="McMahon K.D."/>
            <person name="Konstantinidis K.T."/>
            <person name="Eloe-Fadrosh E.A."/>
            <person name="Kyrpides N.C."/>
            <person name="Woyke T."/>
        </authorList>
    </citation>
    <scope>NUCLEOTIDE SEQUENCE</scope>
    <source>
        <strain evidence="3">GVMAG-S-ERX556101-89</strain>
    </source>
</reference>
<dbReference type="CDD" id="cd01049">
    <property type="entry name" value="RNRR2"/>
    <property type="match status" value="1"/>
</dbReference>
<dbReference type="InterPro" id="IPR012348">
    <property type="entry name" value="RNR-like"/>
</dbReference>
<dbReference type="GO" id="GO:0016491">
    <property type="term" value="F:oxidoreductase activity"/>
    <property type="evidence" value="ECO:0007669"/>
    <property type="project" value="InterPro"/>
</dbReference>
<dbReference type="EMBL" id="MN738829">
    <property type="protein sequence ID" value="QHT38393.1"/>
    <property type="molecule type" value="Genomic_DNA"/>
</dbReference>
<dbReference type="InterPro" id="IPR000358">
    <property type="entry name" value="RNR_small_fam"/>
</dbReference>
<protein>
    <submittedName>
        <fullName evidence="3">Uncharacterized protein</fullName>
    </submittedName>
</protein>
<keyword evidence="2" id="KW-0472">Membrane</keyword>
<dbReference type="Gene3D" id="1.10.620.20">
    <property type="entry name" value="Ribonucleotide Reductase, subunit A"/>
    <property type="match status" value="1"/>
</dbReference>
<dbReference type="GO" id="GO:0009263">
    <property type="term" value="P:deoxyribonucleotide biosynthetic process"/>
    <property type="evidence" value="ECO:0007669"/>
    <property type="project" value="InterPro"/>
</dbReference>
<dbReference type="SUPFAM" id="SSF47240">
    <property type="entry name" value="Ferritin-like"/>
    <property type="match status" value="1"/>
</dbReference>